<comment type="caution">
    <text evidence="2">The sequence shown here is derived from an EMBL/GenBank/DDBJ whole genome shotgun (WGS) entry which is preliminary data.</text>
</comment>
<evidence type="ECO:0008006" key="4">
    <source>
        <dbReference type="Google" id="ProtNLM"/>
    </source>
</evidence>
<feature type="region of interest" description="Disordered" evidence="1">
    <location>
        <begin position="355"/>
        <end position="393"/>
    </location>
</feature>
<proteinExistence type="predicted"/>
<name>A0ABX0X763_9BACT</name>
<accession>A0ABX0X763</accession>
<dbReference type="Proteomes" id="UP000770785">
    <property type="component" value="Unassembled WGS sequence"/>
</dbReference>
<feature type="compositionally biased region" description="Low complexity" evidence="1">
    <location>
        <begin position="192"/>
        <end position="205"/>
    </location>
</feature>
<gene>
    <name evidence="2" type="ORF">GGR27_000310</name>
</gene>
<feature type="region of interest" description="Disordered" evidence="1">
    <location>
        <begin position="159"/>
        <end position="246"/>
    </location>
</feature>
<feature type="compositionally biased region" description="Polar residues" evidence="1">
    <location>
        <begin position="376"/>
        <end position="393"/>
    </location>
</feature>
<evidence type="ECO:0000313" key="3">
    <source>
        <dbReference type="Proteomes" id="UP000770785"/>
    </source>
</evidence>
<reference evidence="2 3" key="1">
    <citation type="submission" date="2020-03" db="EMBL/GenBank/DDBJ databases">
        <title>Genomic Encyclopedia of Type Strains, Phase IV (KMG-IV): sequencing the most valuable type-strain genomes for metagenomic binning, comparative biology and taxonomic classification.</title>
        <authorList>
            <person name="Goeker M."/>
        </authorList>
    </citation>
    <scope>NUCLEOTIDE SEQUENCE [LARGE SCALE GENOMIC DNA]</scope>
    <source>
        <strain evidence="2 3">DSM 105096</strain>
    </source>
</reference>
<evidence type="ECO:0000256" key="1">
    <source>
        <dbReference type="SAM" id="MobiDB-lite"/>
    </source>
</evidence>
<evidence type="ECO:0000313" key="2">
    <source>
        <dbReference type="EMBL" id="NJC24829.1"/>
    </source>
</evidence>
<protein>
    <recommendedName>
        <fullName evidence="4">DNA replication protein DnaD</fullName>
    </recommendedName>
</protein>
<dbReference type="EMBL" id="JAATJH010000001">
    <property type="protein sequence ID" value="NJC24829.1"/>
    <property type="molecule type" value="Genomic_DNA"/>
</dbReference>
<organism evidence="2 3">
    <name type="scientific">Neolewinella antarctica</name>
    <dbReference type="NCBI Taxonomy" id="442734"/>
    <lineage>
        <taxon>Bacteria</taxon>
        <taxon>Pseudomonadati</taxon>
        <taxon>Bacteroidota</taxon>
        <taxon>Saprospiria</taxon>
        <taxon>Saprospirales</taxon>
        <taxon>Lewinellaceae</taxon>
        <taxon>Neolewinella</taxon>
    </lineage>
</organism>
<dbReference type="RefSeq" id="WP_168035633.1">
    <property type="nucleotide sequence ID" value="NZ_JAATJH010000001.1"/>
</dbReference>
<keyword evidence="3" id="KW-1185">Reference proteome</keyword>
<sequence>MIDNEIYEHGPADGGLTEEVAEMSRIVWRGNIVPESWWSYILNKKGKSNAVPKPNAVAIILLSDVIYWYRAKEVRGEQSGQIEKRVRRFEGPFLRRSYEDIQNKFGFTRKQSRLALEILEDLDLCHRIIRPFQQGGMVQPQTMFLRPVPSKIAYLNGLPSLRGGKDRRNPEVTTVLTSREQRSLPGGDDNTKTTTKNTTSTTTTSARAEKKEVGTLKITPTDVDDFDGVEAAPNPRSAAPLSPSETAAENRAMFPLENLHLQRVQMNAKMVIGDVSDLLNHYLTEVDEGIAFLAACRKAICATGDEVDTPHRAVWDLVNKSKQWQLRDWRGQLLPRLASFLEVTLDNDRRRAARGVMGKGSGAGAGAKRAGSSAVTDNPSNYDYSQNSDQHGF</sequence>
<feature type="compositionally biased region" description="Low complexity" evidence="1">
    <location>
        <begin position="366"/>
        <end position="375"/>
    </location>
</feature>